<dbReference type="InterPro" id="IPR000719">
    <property type="entry name" value="Prot_kinase_dom"/>
</dbReference>
<evidence type="ECO:0000256" key="3">
    <source>
        <dbReference type="ARBA" id="ARBA00022679"/>
    </source>
</evidence>
<reference evidence="9" key="2">
    <citation type="submission" date="2025-08" db="UniProtKB">
        <authorList>
            <consortium name="RefSeq"/>
        </authorList>
    </citation>
    <scope>IDENTIFICATION</scope>
    <source>
        <tissue evidence="9">Leaf</tissue>
    </source>
</reference>
<organism evidence="8 9">
    <name type="scientific">Spinacia oleracea</name>
    <name type="common">Spinach</name>
    <dbReference type="NCBI Taxonomy" id="3562"/>
    <lineage>
        <taxon>Eukaryota</taxon>
        <taxon>Viridiplantae</taxon>
        <taxon>Streptophyta</taxon>
        <taxon>Embryophyta</taxon>
        <taxon>Tracheophyta</taxon>
        <taxon>Spermatophyta</taxon>
        <taxon>Magnoliopsida</taxon>
        <taxon>eudicotyledons</taxon>
        <taxon>Gunneridae</taxon>
        <taxon>Pentapetalae</taxon>
        <taxon>Caryophyllales</taxon>
        <taxon>Chenopodiaceae</taxon>
        <taxon>Chenopodioideae</taxon>
        <taxon>Anserineae</taxon>
        <taxon>Spinacia</taxon>
    </lineage>
</organism>
<dbReference type="PANTHER" id="PTHR24349">
    <property type="entry name" value="SERINE/THREONINE-PROTEIN KINASE"/>
    <property type="match status" value="1"/>
</dbReference>
<evidence type="ECO:0000256" key="6">
    <source>
        <dbReference type="ARBA" id="ARBA00022840"/>
    </source>
</evidence>
<keyword evidence="3" id="KW-0808">Transferase</keyword>
<dbReference type="Proteomes" id="UP000813463">
    <property type="component" value="Chromosome 3"/>
</dbReference>
<dbReference type="InterPro" id="IPR011009">
    <property type="entry name" value="Kinase-like_dom_sf"/>
</dbReference>
<keyword evidence="8" id="KW-1185">Reference proteome</keyword>
<evidence type="ECO:0000256" key="5">
    <source>
        <dbReference type="ARBA" id="ARBA00022777"/>
    </source>
</evidence>
<dbReference type="RefSeq" id="XP_056697214.1">
    <property type="nucleotide sequence ID" value="XM_056841236.1"/>
</dbReference>
<reference evidence="8" key="1">
    <citation type="journal article" date="2021" name="Nat. Commun.">
        <title>Genomic analyses provide insights into spinach domestication and the genetic basis of agronomic traits.</title>
        <authorList>
            <person name="Cai X."/>
            <person name="Sun X."/>
            <person name="Xu C."/>
            <person name="Sun H."/>
            <person name="Wang X."/>
            <person name="Ge C."/>
            <person name="Zhang Z."/>
            <person name="Wang Q."/>
            <person name="Fei Z."/>
            <person name="Jiao C."/>
            <person name="Wang Q."/>
        </authorList>
    </citation>
    <scope>NUCLEOTIDE SEQUENCE [LARGE SCALE GENOMIC DNA]</scope>
    <source>
        <strain evidence="8">cv. Varoflay</strain>
    </source>
</reference>
<evidence type="ECO:0000256" key="2">
    <source>
        <dbReference type="ARBA" id="ARBA00022527"/>
    </source>
</evidence>
<proteinExistence type="inferred from homology"/>
<evidence type="ECO:0000313" key="9">
    <source>
        <dbReference type="RefSeq" id="XP_056697214.1"/>
    </source>
</evidence>
<feature type="domain" description="Protein kinase" evidence="7">
    <location>
        <begin position="1"/>
        <end position="69"/>
    </location>
</feature>
<sequence length="83" mass="9240">MLHSFGLLMVVNPETEKGIFDTILQGHIDCESKPWPSISNGAKDLVKKMLTPNPKKRVTAAQVLDHPWLKDGEASDKPIQFSL</sequence>
<evidence type="ECO:0000313" key="8">
    <source>
        <dbReference type="Proteomes" id="UP000813463"/>
    </source>
</evidence>
<keyword evidence="2" id="KW-0723">Serine/threonine-protein kinase</keyword>
<evidence type="ECO:0000256" key="4">
    <source>
        <dbReference type="ARBA" id="ARBA00022741"/>
    </source>
</evidence>
<dbReference type="SUPFAM" id="SSF56112">
    <property type="entry name" value="Protein kinase-like (PK-like)"/>
    <property type="match status" value="1"/>
</dbReference>
<keyword evidence="6" id="KW-0067">ATP-binding</keyword>
<dbReference type="Pfam" id="PF00069">
    <property type="entry name" value="Pkinase"/>
    <property type="match status" value="1"/>
</dbReference>
<protein>
    <submittedName>
        <fullName evidence="9">Calcium-dependent protein kinase 19-like</fullName>
    </submittedName>
</protein>
<evidence type="ECO:0000259" key="7">
    <source>
        <dbReference type="PROSITE" id="PS50011"/>
    </source>
</evidence>
<dbReference type="PROSITE" id="PS50011">
    <property type="entry name" value="PROTEIN_KINASE_DOM"/>
    <property type="match status" value="1"/>
</dbReference>
<dbReference type="GeneID" id="130470708"/>
<dbReference type="InterPro" id="IPR050205">
    <property type="entry name" value="CDPK_Ser/Thr_kinases"/>
</dbReference>
<keyword evidence="5" id="KW-0418">Kinase</keyword>
<keyword evidence="4" id="KW-0547">Nucleotide-binding</keyword>
<name>A0ABM3RNL0_SPIOL</name>
<gene>
    <name evidence="9" type="primary">LOC130470708</name>
</gene>
<dbReference type="Gene3D" id="1.10.510.10">
    <property type="entry name" value="Transferase(Phosphotransferase) domain 1"/>
    <property type="match status" value="1"/>
</dbReference>
<comment type="similarity">
    <text evidence="1">Belongs to the protein kinase superfamily. CAMK Ser/Thr protein kinase family. CaMK subfamily.</text>
</comment>
<evidence type="ECO:0000256" key="1">
    <source>
        <dbReference type="ARBA" id="ARBA00005354"/>
    </source>
</evidence>
<accession>A0ABM3RNL0</accession>